<evidence type="ECO:0000256" key="3">
    <source>
        <dbReference type="ARBA" id="ARBA00022490"/>
    </source>
</evidence>
<evidence type="ECO:0000313" key="13">
    <source>
        <dbReference type="Proteomes" id="UP000221369"/>
    </source>
</evidence>
<dbReference type="SUPFAM" id="SSF55804">
    <property type="entry name" value="Phoshotransferase/anion transport protein"/>
    <property type="match status" value="1"/>
</dbReference>
<sequence length="153" mass="16184">MTLADQLPDAAVATRAHAADWRDAVKLAGRGLVDQGATTDRYTDEMLQAIDDHGPYIVIAPGFALAHSRPSDAVLHTGLSWVALDEPVEFGSEANDPVRLVVGLAATDHKAHLDVMAELAGVLADEAVLDELMHADTAGDVRAILRRVADDAS</sequence>
<evidence type="ECO:0000256" key="2">
    <source>
        <dbReference type="ARBA" id="ARBA00022448"/>
    </source>
</evidence>
<keyword evidence="5" id="KW-0808">Transferase</keyword>
<evidence type="ECO:0000256" key="9">
    <source>
        <dbReference type="ARBA" id="ARBA00041175"/>
    </source>
</evidence>
<keyword evidence="4" id="KW-0597">Phosphoprotein</keyword>
<comment type="function">
    <text evidence="8">The phosphoenolpyruvate-dependent sugar phosphotransferase system (sugar PTS), a major carbohydrate active transport system, catalyzes the phosphorylation of incoming sugar substrates concomitantly with their translocation across the cell membrane. The enzyme II UlaABC PTS system is involved in ascorbate transport.</text>
</comment>
<organism evidence="12 13">
    <name type="scientific">Paramicrobacterium agarici</name>
    <dbReference type="NCBI Taxonomy" id="630514"/>
    <lineage>
        <taxon>Bacteria</taxon>
        <taxon>Bacillati</taxon>
        <taxon>Actinomycetota</taxon>
        <taxon>Actinomycetes</taxon>
        <taxon>Micrococcales</taxon>
        <taxon>Microbacteriaceae</taxon>
        <taxon>Paramicrobacterium</taxon>
    </lineage>
</organism>
<dbReference type="PANTHER" id="PTHR36203">
    <property type="entry name" value="ASCORBATE-SPECIFIC PTS SYSTEM EIIA COMPONENT"/>
    <property type="match status" value="1"/>
</dbReference>
<dbReference type="InterPro" id="IPR051351">
    <property type="entry name" value="Ascorbate-PTS_EIIA_comp"/>
</dbReference>
<dbReference type="InterPro" id="IPR002178">
    <property type="entry name" value="PTS_EIIA_type-2_dom"/>
</dbReference>
<proteinExistence type="predicted"/>
<evidence type="ECO:0000256" key="6">
    <source>
        <dbReference type="ARBA" id="ARBA00022683"/>
    </source>
</evidence>
<reference evidence="12 13" key="1">
    <citation type="submission" date="2017-10" db="EMBL/GenBank/DDBJ databases">
        <title>Sequencing the genomes of 1000 actinobacteria strains.</title>
        <authorList>
            <person name="Klenk H.-P."/>
        </authorList>
    </citation>
    <scope>NUCLEOTIDE SEQUENCE [LARGE SCALE GENOMIC DNA]</scope>
    <source>
        <strain evidence="12 13">DSM 21798</strain>
    </source>
</reference>
<evidence type="ECO:0000256" key="10">
    <source>
        <dbReference type="ARBA" id="ARBA00042072"/>
    </source>
</evidence>
<evidence type="ECO:0000256" key="7">
    <source>
        <dbReference type="ARBA" id="ARBA00022777"/>
    </source>
</evidence>
<dbReference type="AlphaFoldDB" id="A0A2A9DVI4"/>
<dbReference type="Proteomes" id="UP000221369">
    <property type="component" value="Unassembled WGS sequence"/>
</dbReference>
<accession>A0A2A9DVI4</accession>
<dbReference type="Pfam" id="PF00359">
    <property type="entry name" value="PTS_EIIA_2"/>
    <property type="match status" value="1"/>
</dbReference>
<dbReference type="InterPro" id="IPR016152">
    <property type="entry name" value="PTrfase/Anion_transptr"/>
</dbReference>
<comment type="subcellular location">
    <subcellularLocation>
        <location evidence="1">Cytoplasm</location>
    </subcellularLocation>
</comment>
<dbReference type="RefSeq" id="WP_098406515.1">
    <property type="nucleotide sequence ID" value="NZ_PDJE01000001.1"/>
</dbReference>
<dbReference type="Gene3D" id="3.40.930.10">
    <property type="entry name" value="Mannitol-specific EII, Chain A"/>
    <property type="match status" value="1"/>
</dbReference>
<evidence type="ECO:0000256" key="1">
    <source>
        <dbReference type="ARBA" id="ARBA00004496"/>
    </source>
</evidence>
<dbReference type="EMBL" id="PDJE01000001">
    <property type="protein sequence ID" value="PFG30002.1"/>
    <property type="molecule type" value="Genomic_DNA"/>
</dbReference>
<keyword evidence="7" id="KW-0418">Kinase</keyword>
<dbReference type="PANTHER" id="PTHR36203:SF1">
    <property type="entry name" value="ASCORBATE-SPECIFIC PTS SYSTEM EIIA COMPONENT"/>
    <property type="match status" value="1"/>
</dbReference>
<gene>
    <name evidence="12" type="ORF">ATJ78_0922</name>
</gene>
<feature type="domain" description="PTS EIIA type-2" evidence="11">
    <location>
        <begin position="5"/>
        <end position="148"/>
    </location>
</feature>
<keyword evidence="6" id="KW-0598">Phosphotransferase system</keyword>
<protein>
    <recommendedName>
        <fullName evidence="9">Ascorbate-specific PTS system EIIA component</fullName>
    </recommendedName>
    <alternativeName>
        <fullName evidence="10">Ascorbate-specific phosphotransferase enzyme IIA component</fullName>
    </alternativeName>
</protein>
<keyword evidence="3" id="KW-0963">Cytoplasm</keyword>
<dbReference type="CDD" id="cd00211">
    <property type="entry name" value="PTS_IIA_fru"/>
    <property type="match status" value="1"/>
</dbReference>
<keyword evidence="2" id="KW-0813">Transport</keyword>
<dbReference type="GO" id="GO:0016301">
    <property type="term" value="F:kinase activity"/>
    <property type="evidence" value="ECO:0007669"/>
    <property type="project" value="UniProtKB-KW"/>
</dbReference>
<keyword evidence="13" id="KW-1185">Reference proteome</keyword>
<evidence type="ECO:0000259" key="11">
    <source>
        <dbReference type="PROSITE" id="PS51094"/>
    </source>
</evidence>
<dbReference type="PROSITE" id="PS51094">
    <property type="entry name" value="PTS_EIIA_TYPE_2"/>
    <property type="match status" value="1"/>
</dbReference>
<evidence type="ECO:0000256" key="5">
    <source>
        <dbReference type="ARBA" id="ARBA00022679"/>
    </source>
</evidence>
<comment type="caution">
    <text evidence="12">The sequence shown here is derived from an EMBL/GenBank/DDBJ whole genome shotgun (WGS) entry which is preliminary data.</text>
</comment>
<name>A0A2A9DVI4_9MICO</name>
<evidence type="ECO:0000256" key="8">
    <source>
        <dbReference type="ARBA" id="ARBA00037387"/>
    </source>
</evidence>
<evidence type="ECO:0000256" key="4">
    <source>
        <dbReference type="ARBA" id="ARBA00022553"/>
    </source>
</evidence>
<dbReference type="GO" id="GO:0009401">
    <property type="term" value="P:phosphoenolpyruvate-dependent sugar phosphotransferase system"/>
    <property type="evidence" value="ECO:0007669"/>
    <property type="project" value="UniProtKB-KW"/>
</dbReference>
<evidence type="ECO:0000313" key="12">
    <source>
        <dbReference type="EMBL" id="PFG30002.1"/>
    </source>
</evidence>
<dbReference type="GO" id="GO:0005737">
    <property type="term" value="C:cytoplasm"/>
    <property type="evidence" value="ECO:0007669"/>
    <property type="project" value="UniProtKB-SubCell"/>
</dbReference>